<keyword evidence="5 12" id="KW-1133">Transmembrane helix</keyword>
<dbReference type="Proteomes" id="UP000295375">
    <property type="component" value="Unassembled WGS sequence"/>
</dbReference>
<dbReference type="GO" id="GO:0016020">
    <property type="term" value="C:membrane"/>
    <property type="evidence" value="ECO:0007669"/>
    <property type="project" value="UniProtKB-SubCell"/>
</dbReference>
<dbReference type="OrthoDB" id="1447144at2"/>
<feature type="transmembrane region" description="Helical" evidence="12">
    <location>
        <begin position="79"/>
        <end position="99"/>
    </location>
</feature>
<sequence length="336" mass="37375">MTRRFTLTRRLVGFSIVLAMVVIMLGAWTRLSDAGLGCPDWPGCYGHLVVPEKDHQLERAAALFPEHTVEAHKAWPEMIHRYFAGTLGLLIYAIAFFSWRQRKQGHPVILPTFLAIWVTWQAALGMWTVTLKLWPIVVMAHLLGGFITLVALAILHLNISFPEMHVEVKNRTRLLAKIAAAVVFVQIMLGGWVSANYAALACTEFPICHVGWTEHADFAKGFEPHYPGEKNYEFGLLSPEARVAVHATHRIGAYTTFAVMALLVFWLWREKAAFAKLFAPVLAVVLIVQMSLGVANVVMHLPLNVAVAHNAVGALLLLTIAILNVVLIRGRQRAQT</sequence>
<evidence type="ECO:0000256" key="12">
    <source>
        <dbReference type="SAM" id="Phobius"/>
    </source>
</evidence>
<dbReference type="EMBL" id="SNYM01000007">
    <property type="protein sequence ID" value="TDQ48401.1"/>
    <property type="molecule type" value="Genomic_DNA"/>
</dbReference>
<protein>
    <submittedName>
        <fullName evidence="13">Cytochrome c oxidase assembly protein subunit 15</fullName>
    </submittedName>
</protein>
<evidence type="ECO:0000256" key="9">
    <source>
        <dbReference type="ARBA" id="ARBA00023136"/>
    </source>
</evidence>
<evidence type="ECO:0000256" key="11">
    <source>
        <dbReference type="ARBA" id="ARBA00023444"/>
    </source>
</evidence>
<proteinExistence type="predicted"/>
<keyword evidence="8" id="KW-0350">Heme biosynthesis</keyword>
<dbReference type="Pfam" id="PF02628">
    <property type="entry name" value="COX15-CtaA"/>
    <property type="match status" value="1"/>
</dbReference>
<evidence type="ECO:0000313" key="13">
    <source>
        <dbReference type="EMBL" id="TDQ48401.1"/>
    </source>
</evidence>
<keyword evidence="9 12" id="KW-0472">Membrane</keyword>
<evidence type="ECO:0000256" key="1">
    <source>
        <dbReference type="ARBA" id="ARBA00004141"/>
    </source>
</evidence>
<evidence type="ECO:0000256" key="8">
    <source>
        <dbReference type="ARBA" id="ARBA00023133"/>
    </source>
</evidence>
<evidence type="ECO:0000256" key="2">
    <source>
        <dbReference type="ARBA" id="ARBA00022475"/>
    </source>
</evidence>
<accession>A0A4R6UN87</accession>
<dbReference type="PANTHER" id="PTHR35457:SF1">
    <property type="entry name" value="HEME A SYNTHASE"/>
    <property type="match status" value="1"/>
</dbReference>
<evidence type="ECO:0000256" key="6">
    <source>
        <dbReference type="ARBA" id="ARBA00023002"/>
    </source>
</evidence>
<feature type="transmembrane region" description="Helical" evidence="12">
    <location>
        <begin position="12"/>
        <end position="31"/>
    </location>
</feature>
<dbReference type="InterPro" id="IPR050450">
    <property type="entry name" value="COX15/CtaA_HemeA_synthase"/>
</dbReference>
<feature type="transmembrane region" description="Helical" evidence="12">
    <location>
        <begin position="174"/>
        <end position="195"/>
    </location>
</feature>
<evidence type="ECO:0000256" key="3">
    <source>
        <dbReference type="ARBA" id="ARBA00022692"/>
    </source>
</evidence>
<dbReference type="GO" id="GO:0016491">
    <property type="term" value="F:oxidoreductase activity"/>
    <property type="evidence" value="ECO:0007669"/>
    <property type="project" value="UniProtKB-KW"/>
</dbReference>
<evidence type="ECO:0000256" key="4">
    <source>
        <dbReference type="ARBA" id="ARBA00022723"/>
    </source>
</evidence>
<evidence type="ECO:0000256" key="7">
    <source>
        <dbReference type="ARBA" id="ARBA00023004"/>
    </source>
</evidence>
<gene>
    <name evidence="13" type="ORF">EV696_107138</name>
</gene>
<dbReference type="InterPro" id="IPR003780">
    <property type="entry name" value="COX15/CtaA_fam"/>
</dbReference>
<organism evidence="13 14">
    <name type="scientific">Permianibacter aggregans</name>
    <dbReference type="NCBI Taxonomy" id="1510150"/>
    <lineage>
        <taxon>Bacteria</taxon>
        <taxon>Pseudomonadati</taxon>
        <taxon>Pseudomonadota</taxon>
        <taxon>Gammaproteobacteria</taxon>
        <taxon>Pseudomonadales</taxon>
        <taxon>Pseudomonadaceae</taxon>
        <taxon>Permianibacter</taxon>
    </lineage>
</organism>
<comment type="subcellular location">
    <subcellularLocation>
        <location evidence="1">Membrane</location>
        <topology evidence="1">Multi-pass membrane protein</topology>
    </subcellularLocation>
</comment>
<comment type="caution">
    <text evidence="13">The sequence shown here is derived from an EMBL/GenBank/DDBJ whole genome shotgun (WGS) entry which is preliminary data.</text>
</comment>
<dbReference type="RefSeq" id="WP_133590272.1">
    <property type="nucleotide sequence ID" value="NZ_CP037953.1"/>
</dbReference>
<keyword evidence="6" id="KW-0560">Oxidoreductase</keyword>
<feature type="transmembrane region" description="Helical" evidence="12">
    <location>
        <begin position="108"/>
        <end position="127"/>
    </location>
</feature>
<keyword evidence="2" id="KW-1003">Cell membrane</keyword>
<feature type="transmembrane region" description="Helical" evidence="12">
    <location>
        <begin position="251"/>
        <end position="268"/>
    </location>
</feature>
<evidence type="ECO:0000256" key="5">
    <source>
        <dbReference type="ARBA" id="ARBA00022989"/>
    </source>
</evidence>
<dbReference type="AlphaFoldDB" id="A0A4R6UN87"/>
<evidence type="ECO:0000313" key="14">
    <source>
        <dbReference type="Proteomes" id="UP000295375"/>
    </source>
</evidence>
<keyword evidence="7" id="KW-0408">Iron</keyword>
<dbReference type="PANTHER" id="PTHR35457">
    <property type="entry name" value="HEME A SYNTHASE"/>
    <property type="match status" value="1"/>
</dbReference>
<evidence type="ECO:0000256" key="10">
    <source>
        <dbReference type="ARBA" id="ARBA00023157"/>
    </source>
</evidence>
<keyword evidence="4" id="KW-0479">Metal-binding</keyword>
<keyword evidence="10" id="KW-1015">Disulfide bond</keyword>
<comment type="pathway">
    <text evidence="11">Porphyrin-containing compound metabolism.</text>
</comment>
<keyword evidence="14" id="KW-1185">Reference proteome</keyword>
<dbReference type="GO" id="GO:0006784">
    <property type="term" value="P:heme A biosynthetic process"/>
    <property type="evidence" value="ECO:0007669"/>
    <property type="project" value="InterPro"/>
</dbReference>
<feature type="transmembrane region" description="Helical" evidence="12">
    <location>
        <begin position="133"/>
        <end position="154"/>
    </location>
</feature>
<reference evidence="13 14" key="1">
    <citation type="submission" date="2019-03" db="EMBL/GenBank/DDBJ databases">
        <title>Genomic Encyclopedia of Type Strains, Phase IV (KMG-IV): sequencing the most valuable type-strain genomes for metagenomic binning, comparative biology and taxonomic classification.</title>
        <authorList>
            <person name="Goeker M."/>
        </authorList>
    </citation>
    <scope>NUCLEOTIDE SEQUENCE [LARGE SCALE GENOMIC DNA]</scope>
    <source>
        <strain evidence="13 14">DSM 103792</strain>
    </source>
</reference>
<name>A0A4R6UN87_9GAMM</name>
<dbReference type="GO" id="GO:0046872">
    <property type="term" value="F:metal ion binding"/>
    <property type="evidence" value="ECO:0007669"/>
    <property type="project" value="UniProtKB-KW"/>
</dbReference>
<feature type="transmembrane region" description="Helical" evidence="12">
    <location>
        <begin position="307"/>
        <end position="328"/>
    </location>
</feature>
<keyword evidence="3 12" id="KW-0812">Transmembrane</keyword>
<feature type="transmembrane region" description="Helical" evidence="12">
    <location>
        <begin position="277"/>
        <end position="301"/>
    </location>
</feature>